<keyword evidence="2 4" id="KW-0238">DNA-binding</keyword>
<dbReference type="RefSeq" id="WP_136958893.1">
    <property type="nucleotide sequence ID" value="NZ_CP039690.1"/>
</dbReference>
<dbReference type="OrthoDB" id="9811084at2"/>
<dbReference type="PROSITE" id="PS50977">
    <property type="entry name" value="HTH_TETR_2"/>
    <property type="match status" value="1"/>
</dbReference>
<evidence type="ECO:0000313" key="7">
    <source>
        <dbReference type="Proteomes" id="UP000298781"/>
    </source>
</evidence>
<organism evidence="6 7">
    <name type="scientific">Phreatobacter stygius</name>
    <dbReference type="NCBI Taxonomy" id="1940610"/>
    <lineage>
        <taxon>Bacteria</taxon>
        <taxon>Pseudomonadati</taxon>
        <taxon>Pseudomonadota</taxon>
        <taxon>Alphaproteobacteria</taxon>
        <taxon>Hyphomicrobiales</taxon>
        <taxon>Phreatobacteraceae</taxon>
        <taxon>Phreatobacter</taxon>
    </lineage>
</organism>
<evidence type="ECO:0000256" key="2">
    <source>
        <dbReference type="ARBA" id="ARBA00023125"/>
    </source>
</evidence>
<evidence type="ECO:0000313" key="6">
    <source>
        <dbReference type="EMBL" id="QCI63435.1"/>
    </source>
</evidence>
<dbReference type="Pfam" id="PF21993">
    <property type="entry name" value="TetR_C_13_2"/>
    <property type="match status" value="1"/>
</dbReference>
<evidence type="ECO:0000256" key="3">
    <source>
        <dbReference type="ARBA" id="ARBA00023163"/>
    </source>
</evidence>
<dbReference type="Gene3D" id="1.10.357.10">
    <property type="entry name" value="Tetracycline Repressor, domain 2"/>
    <property type="match status" value="1"/>
</dbReference>
<dbReference type="PANTHER" id="PTHR47506:SF3">
    <property type="entry name" value="HTH-TYPE TRANSCRIPTIONAL REGULATOR LMRA"/>
    <property type="match status" value="1"/>
</dbReference>
<feature type="domain" description="HTH tetR-type" evidence="5">
    <location>
        <begin position="5"/>
        <end position="65"/>
    </location>
</feature>
<dbReference type="InterPro" id="IPR001647">
    <property type="entry name" value="HTH_TetR"/>
</dbReference>
<dbReference type="PRINTS" id="PR00455">
    <property type="entry name" value="HTHTETR"/>
</dbReference>
<dbReference type="InterPro" id="IPR036271">
    <property type="entry name" value="Tet_transcr_reg_TetR-rel_C_sf"/>
</dbReference>
<keyword evidence="3" id="KW-0804">Transcription</keyword>
<dbReference type="Proteomes" id="UP000298781">
    <property type="component" value="Chromosome"/>
</dbReference>
<feature type="DNA-binding region" description="H-T-H motif" evidence="4">
    <location>
        <begin position="28"/>
        <end position="47"/>
    </location>
</feature>
<accession>A0A4D7AV06</accession>
<dbReference type="PANTHER" id="PTHR47506">
    <property type="entry name" value="TRANSCRIPTIONAL REGULATORY PROTEIN"/>
    <property type="match status" value="1"/>
</dbReference>
<dbReference type="InterPro" id="IPR009057">
    <property type="entry name" value="Homeodomain-like_sf"/>
</dbReference>
<evidence type="ECO:0000259" key="5">
    <source>
        <dbReference type="PROSITE" id="PS50977"/>
    </source>
</evidence>
<dbReference type="EMBL" id="CP039690">
    <property type="protein sequence ID" value="QCI63435.1"/>
    <property type="molecule type" value="Genomic_DNA"/>
</dbReference>
<dbReference type="SUPFAM" id="SSF46689">
    <property type="entry name" value="Homeodomain-like"/>
    <property type="match status" value="1"/>
</dbReference>
<proteinExistence type="predicted"/>
<gene>
    <name evidence="6" type="ORF">E8M01_03790</name>
</gene>
<dbReference type="Pfam" id="PF00440">
    <property type="entry name" value="TetR_N"/>
    <property type="match status" value="1"/>
</dbReference>
<dbReference type="KEGG" id="pstg:E8M01_03790"/>
<dbReference type="GO" id="GO:0003677">
    <property type="term" value="F:DNA binding"/>
    <property type="evidence" value="ECO:0007669"/>
    <property type="project" value="UniProtKB-UniRule"/>
</dbReference>
<reference evidence="6 7" key="1">
    <citation type="submission" date="2019-04" db="EMBL/GenBank/DDBJ databases">
        <title>Phreatobacter aquaticus sp. nov.</title>
        <authorList>
            <person name="Choi A."/>
        </authorList>
    </citation>
    <scope>NUCLEOTIDE SEQUENCE [LARGE SCALE GENOMIC DNA]</scope>
    <source>
        <strain evidence="6 7">KCTC 52518</strain>
    </source>
</reference>
<dbReference type="InterPro" id="IPR054156">
    <property type="entry name" value="YxaF_TetR_C"/>
</dbReference>
<sequence>MPTAPKHRDKIIRAAADLFRRAGYAATGTNEIVARSGAPKGSLYHYFPGGKAEIGAAAIGYAGSKVTATLADLLARHDGNPAAAILAYGALLIVWLEQSGYRDGCPIATVLLEIAPAETTVTAAGRAVFADWAGLFAKALMDSHVAAERAETLGTLAVTLLEGSLIQARVEADGRAITLAVREAAGMFEAAMSQARQ</sequence>
<evidence type="ECO:0000256" key="4">
    <source>
        <dbReference type="PROSITE-ProRule" id="PRU00335"/>
    </source>
</evidence>
<keyword evidence="1" id="KW-0805">Transcription regulation</keyword>
<name>A0A4D7AV06_9HYPH</name>
<dbReference type="AlphaFoldDB" id="A0A4D7AV06"/>
<protein>
    <submittedName>
        <fullName evidence="6">TetR/AcrR family transcriptional regulator</fullName>
    </submittedName>
</protein>
<dbReference type="SUPFAM" id="SSF48498">
    <property type="entry name" value="Tetracyclin repressor-like, C-terminal domain"/>
    <property type="match status" value="1"/>
</dbReference>
<evidence type="ECO:0000256" key="1">
    <source>
        <dbReference type="ARBA" id="ARBA00023015"/>
    </source>
</evidence>
<keyword evidence="7" id="KW-1185">Reference proteome</keyword>